<dbReference type="Gene3D" id="3.30.565.10">
    <property type="entry name" value="Histidine kinase-like ATPase, C-terminal domain"/>
    <property type="match status" value="1"/>
</dbReference>
<reference evidence="11 12" key="1">
    <citation type="submission" date="2018-09" db="EMBL/GenBank/DDBJ databases">
        <title>Murine metabolic-syndrome-specific gut microbial biobank.</title>
        <authorList>
            <person name="Liu C."/>
        </authorList>
    </citation>
    <scope>NUCLEOTIDE SEQUENCE [LARGE SCALE GENOMIC DNA]</scope>
    <source>
        <strain evidence="11 12">0.1xD8-82</strain>
    </source>
</reference>
<dbReference type="InterPro" id="IPR005467">
    <property type="entry name" value="His_kinase_dom"/>
</dbReference>
<evidence type="ECO:0000259" key="10">
    <source>
        <dbReference type="PROSITE" id="PS50109"/>
    </source>
</evidence>
<dbReference type="PRINTS" id="PR00344">
    <property type="entry name" value="BCTRLSENSOR"/>
</dbReference>
<sequence>MIKKLQHRFILLTMSCIGFIFLLILLILNISMTAASQKRDFDLLSEYIRNKNALTRHAKEPYAVDSPAPDGIPPAFIAGGRPNDWFNHMRIFSILYDSAGEVKEVSTNNNPNLSEESLLALAEKILEDPKGRGKISGYLYLYLPDKEGASIYFLDYGPERDMSMQLWKMCLWVGLAGMLIILIPVIFLSRWIAKPVQLAFDRQKQFIADASHELKTPLTIITTNAEVLENTLPDNRWLNYILEQSSRMKILINSLLDLARLDSGNERTAFQSFDLSKAVRNASLSFESLAYEYEKKYCQYITDGLTLYGNEENIKQLVTILLDNAFKYSDTKGCVTISLTQTAEKKQLFVHNTGKGIDKKDQKHIFERFYRIDSSRSRQSGGYGLGLSIADSIVKNHKGQISVKSDGKSYTDFYILLP</sequence>
<keyword evidence="7" id="KW-0902">Two-component regulatory system</keyword>
<organism evidence="11 12">
    <name type="scientific">Parablautia intestinalis</name>
    <dbReference type="NCBI Taxonomy" id="2320100"/>
    <lineage>
        <taxon>Bacteria</taxon>
        <taxon>Bacillati</taxon>
        <taxon>Bacillota</taxon>
        <taxon>Clostridia</taxon>
        <taxon>Lachnospirales</taxon>
        <taxon>Lachnospiraceae</taxon>
        <taxon>Parablautia</taxon>
    </lineage>
</organism>
<dbReference type="GO" id="GO:0005886">
    <property type="term" value="C:plasma membrane"/>
    <property type="evidence" value="ECO:0007669"/>
    <property type="project" value="TreeGrafter"/>
</dbReference>
<dbReference type="CDD" id="cd00082">
    <property type="entry name" value="HisKA"/>
    <property type="match status" value="1"/>
</dbReference>
<gene>
    <name evidence="11" type="ORF">D7V94_12630</name>
</gene>
<dbReference type="FunFam" id="3.30.565.10:FF:000006">
    <property type="entry name" value="Sensor histidine kinase WalK"/>
    <property type="match status" value="1"/>
</dbReference>
<evidence type="ECO:0000256" key="1">
    <source>
        <dbReference type="ARBA" id="ARBA00000085"/>
    </source>
</evidence>
<dbReference type="EC" id="2.7.13.3" evidence="3"/>
<dbReference type="SMART" id="SM00387">
    <property type="entry name" value="HATPase_c"/>
    <property type="match status" value="1"/>
</dbReference>
<feature type="domain" description="Histidine kinase" evidence="10">
    <location>
        <begin position="209"/>
        <end position="418"/>
    </location>
</feature>
<dbReference type="GO" id="GO:0000155">
    <property type="term" value="F:phosphorelay sensor kinase activity"/>
    <property type="evidence" value="ECO:0007669"/>
    <property type="project" value="InterPro"/>
</dbReference>
<protein>
    <recommendedName>
        <fullName evidence="3">histidine kinase</fullName>
        <ecNumber evidence="3">2.7.13.3</ecNumber>
    </recommendedName>
</protein>
<dbReference type="Pfam" id="PF02518">
    <property type="entry name" value="HATPase_c"/>
    <property type="match status" value="1"/>
</dbReference>
<dbReference type="InterPro" id="IPR003661">
    <property type="entry name" value="HisK_dim/P_dom"/>
</dbReference>
<dbReference type="OrthoDB" id="9813151at2"/>
<dbReference type="InterPro" id="IPR036097">
    <property type="entry name" value="HisK_dim/P_sf"/>
</dbReference>
<feature type="transmembrane region" description="Helical" evidence="9">
    <location>
        <begin position="170"/>
        <end position="193"/>
    </location>
</feature>
<keyword evidence="4" id="KW-0597">Phosphoprotein</keyword>
<dbReference type="SUPFAM" id="SSF47384">
    <property type="entry name" value="Homodimeric domain of signal transducing histidine kinase"/>
    <property type="match status" value="1"/>
</dbReference>
<feature type="transmembrane region" description="Helical" evidence="9">
    <location>
        <begin position="6"/>
        <end position="30"/>
    </location>
</feature>
<dbReference type="Proteomes" id="UP000280696">
    <property type="component" value="Unassembled WGS sequence"/>
</dbReference>
<dbReference type="SUPFAM" id="SSF55874">
    <property type="entry name" value="ATPase domain of HSP90 chaperone/DNA topoisomerase II/histidine kinase"/>
    <property type="match status" value="1"/>
</dbReference>
<evidence type="ECO:0000256" key="8">
    <source>
        <dbReference type="ARBA" id="ARBA00023136"/>
    </source>
</evidence>
<dbReference type="GO" id="GO:0016036">
    <property type="term" value="P:cellular response to phosphate starvation"/>
    <property type="evidence" value="ECO:0007669"/>
    <property type="project" value="TreeGrafter"/>
</dbReference>
<dbReference type="AlphaFoldDB" id="A0A3A9ASX1"/>
<evidence type="ECO:0000313" key="12">
    <source>
        <dbReference type="Proteomes" id="UP000280696"/>
    </source>
</evidence>
<name>A0A3A9ASX1_9FIRM</name>
<keyword evidence="8 9" id="KW-0472">Membrane</keyword>
<dbReference type="PROSITE" id="PS50109">
    <property type="entry name" value="HIS_KIN"/>
    <property type="match status" value="1"/>
</dbReference>
<proteinExistence type="predicted"/>
<dbReference type="Gene3D" id="1.10.287.130">
    <property type="match status" value="1"/>
</dbReference>
<evidence type="ECO:0000256" key="7">
    <source>
        <dbReference type="ARBA" id="ARBA00023012"/>
    </source>
</evidence>
<keyword evidence="12" id="KW-1185">Reference proteome</keyword>
<comment type="subcellular location">
    <subcellularLocation>
        <location evidence="2">Membrane</location>
    </subcellularLocation>
</comment>
<evidence type="ECO:0000256" key="5">
    <source>
        <dbReference type="ARBA" id="ARBA00022679"/>
    </source>
</evidence>
<keyword evidence="5" id="KW-0808">Transferase</keyword>
<evidence type="ECO:0000256" key="3">
    <source>
        <dbReference type="ARBA" id="ARBA00012438"/>
    </source>
</evidence>
<dbReference type="PANTHER" id="PTHR45453:SF1">
    <property type="entry name" value="PHOSPHATE REGULON SENSOR PROTEIN PHOR"/>
    <property type="match status" value="1"/>
</dbReference>
<dbReference type="PANTHER" id="PTHR45453">
    <property type="entry name" value="PHOSPHATE REGULON SENSOR PROTEIN PHOR"/>
    <property type="match status" value="1"/>
</dbReference>
<keyword evidence="6 11" id="KW-0418">Kinase</keyword>
<dbReference type="SMART" id="SM00388">
    <property type="entry name" value="HisKA"/>
    <property type="match status" value="1"/>
</dbReference>
<accession>A0A3A9ASX1</accession>
<dbReference type="InterPro" id="IPR036890">
    <property type="entry name" value="HATPase_C_sf"/>
</dbReference>
<evidence type="ECO:0000256" key="2">
    <source>
        <dbReference type="ARBA" id="ARBA00004370"/>
    </source>
</evidence>
<dbReference type="FunFam" id="1.10.287.130:FF:000001">
    <property type="entry name" value="Two-component sensor histidine kinase"/>
    <property type="match status" value="1"/>
</dbReference>
<dbReference type="CDD" id="cd00075">
    <property type="entry name" value="HATPase"/>
    <property type="match status" value="1"/>
</dbReference>
<keyword evidence="9" id="KW-0812">Transmembrane</keyword>
<evidence type="ECO:0000256" key="4">
    <source>
        <dbReference type="ARBA" id="ARBA00022553"/>
    </source>
</evidence>
<dbReference type="InterPro" id="IPR004358">
    <property type="entry name" value="Sig_transdc_His_kin-like_C"/>
</dbReference>
<dbReference type="EMBL" id="RAYQ01000013">
    <property type="protein sequence ID" value="RKI90633.1"/>
    <property type="molecule type" value="Genomic_DNA"/>
</dbReference>
<dbReference type="InterPro" id="IPR003594">
    <property type="entry name" value="HATPase_dom"/>
</dbReference>
<evidence type="ECO:0000256" key="6">
    <source>
        <dbReference type="ARBA" id="ARBA00022777"/>
    </source>
</evidence>
<evidence type="ECO:0000256" key="9">
    <source>
        <dbReference type="SAM" id="Phobius"/>
    </source>
</evidence>
<comment type="caution">
    <text evidence="11">The sequence shown here is derived from an EMBL/GenBank/DDBJ whole genome shotgun (WGS) entry which is preliminary data.</text>
</comment>
<evidence type="ECO:0000313" key="11">
    <source>
        <dbReference type="EMBL" id="RKI90633.1"/>
    </source>
</evidence>
<dbReference type="GO" id="GO:0004721">
    <property type="term" value="F:phosphoprotein phosphatase activity"/>
    <property type="evidence" value="ECO:0007669"/>
    <property type="project" value="TreeGrafter"/>
</dbReference>
<comment type="catalytic activity">
    <reaction evidence="1">
        <text>ATP + protein L-histidine = ADP + protein N-phospho-L-histidine.</text>
        <dbReference type="EC" id="2.7.13.3"/>
    </reaction>
</comment>
<dbReference type="Pfam" id="PF00512">
    <property type="entry name" value="HisKA"/>
    <property type="match status" value="1"/>
</dbReference>
<dbReference type="RefSeq" id="WP_120470311.1">
    <property type="nucleotide sequence ID" value="NZ_RAYQ01000013.1"/>
</dbReference>
<keyword evidence="9" id="KW-1133">Transmembrane helix</keyword>
<dbReference type="InterPro" id="IPR050351">
    <property type="entry name" value="BphY/WalK/GraS-like"/>
</dbReference>